<dbReference type="InterPro" id="IPR001509">
    <property type="entry name" value="Epimerase_deHydtase"/>
</dbReference>
<name>A0A1J7BBK1_9ACTN</name>
<dbReference type="InterPro" id="IPR036291">
    <property type="entry name" value="NAD(P)-bd_dom_sf"/>
</dbReference>
<feature type="region of interest" description="Disordered" evidence="1">
    <location>
        <begin position="108"/>
        <end position="146"/>
    </location>
</feature>
<gene>
    <name evidence="3" type="ORF">BIV57_18560</name>
</gene>
<dbReference type="Proteomes" id="UP000243342">
    <property type="component" value="Unassembled WGS sequence"/>
</dbReference>
<evidence type="ECO:0000259" key="2">
    <source>
        <dbReference type="Pfam" id="PF01370"/>
    </source>
</evidence>
<evidence type="ECO:0000256" key="1">
    <source>
        <dbReference type="SAM" id="MobiDB-lite"/>
    </source>
</evidence>
<keyword evidence="4" id="KW-1185">Reference proteome</keyword>
<dbReference type="Gene3D" id="3.40.50.720">
    <property type="entry name" value="NAD(P)-binding Rossmann-like Domain"/>
    <property type="match status" value="1"/>
</dbReference>
<dbReference type="Pfam" id="PF01370">
    <property type="entry name" value="Epimerase"/>
    <property type="match status" value="1"/>
</dbReference>
<accession>A0A1J7BBK1</accession>
<feature type="domain" description="NAD-dependent epimerase/dehydratase" evidence="2">
    <location>
        <begin position="2"/>
        <end position="216"/>
    </location>
</feature>
<dbReference type="EMBL" id="MLCF01000120">
    <property type="protein sequence ID" value="OIV35981.1"/>
    <property type="molecule type" value="Genomic_DNA"/>
</dbReference>
<comment type="caution">
    <text evidence="3">The sequence shown here is derived from an EMBL/GenBank/DDBJ whole genome shotgun (WGS) entry which is preliminary data.</text>
</comment>
<organism evidence="3 4">
    <name type="scientific">Mangrovactinospora gilvigrisea</name>
    <dbReference type="NCBI Taxonomy" id="1428644"/>
    <lineage>
        <taxon>Bacteria</taxon>
        <taxon>Bacillati</taxon>
        <taxon>Actinomycetota</taxon>
        <taxon>Actinomycetes</taxon>
        <taxon>Kitasatosporales</taxon>
        <taxon>Streptomycetaceae</taxon>
        <taxon>Mangrovactinospora</taxon>
    </lineage>
</organism>
<evidence type="ECO:0000313" key="3">
    <source>
        <dbReference type="EMBL" id="OIV35981.1"/>
    </source>
</evidence>
<dbReference type="SUPFAM" id="SSF51735">
    <property type="entry name" value="NAD(P)-binding Rossmann-fold domains"/>
    <property type="match status" value="1"/>
</dbReference>
<reference evidence="3 4" key="1">
    <citation type="submission" date="2016-10" db="EMBL/GenBank/DDBJ databases">
        <title>Genome sequence of Streptomyces gilvigriseus MUSC 26.</title>
        <authorList>
            <person name="Lee L.-H."/>
            <person name="Ser H.-L."/>
        </authorList>
    </citation>
    <scope>NUCLEOTIDE SEQUENCE [LARGE SCALE GENOMIC DNA]</scope>
    <source>
        <strain evidence="3 4">MUSC 26</strain>
    </source>
</reference>
<sequence>MMGGTVFAGRAVVDEALARGHEVTVFNRGVSGVPALGDVNALPGVRAIRGDRLAEGEVERLAGEGEWDVVVDTWTRAPGAVRAAARALAGVAGRYVYVSSASVYDHERMTADRTESARTLSPAPDEGDDRPEGYGHNKRGGEAAAEQEFGPERVLLARCGLMVGPGEVVGRLPYWLRRAAAGGEMVAPGPADLDIQWLDIRDMAAFLLDAAGAGRSGPYNLVSPVGALRLGAPLEECVRVTGSAATLRWIDAEVLLAAGVEPWNELPLWIPEGHPYRFLHGWDVSRALADGLRIRPVAETVADTWAWVRELGTEKLVVPGRPEAWLTPERERELLAG</sequence>
<dbReference type="STRING" id="1428644.BIV57_18560"/>
<dbReference type="AlphaFoldDB" id="A0A1J7BBK1"/>
<protein>
    <recommendedName>
        <fullName evidence="2">NAD-dependent epimerase/dehydratase domain-containing protein</fullName>
    </recommendedName>
</protein>
<evidence type="ECO:0000313" key="4">
    <source>
        <dbReference type="Proteomes" id="UP000243342"/>
    </source>
</evidence>
<feature type="compositionally biased region" description="Basic and acidic residues" evidence="1">
    <location>
        <begin position="130"/>
        <end position="141"/>
    </location>
</feature>
<proteinExistence type="predicted"/>